<reference evidence="1" key="1">
    <citation type="journal article" date="2019" name="bioRxiv">
        <title>The Genome of the Zebra Mussel, Dreissena polymorpha: A Resource for Invasive Species Research.</title>
        <authorList>
            <person name="McCartney M.A."/>
            <person name="Auch B."/>
            <person name="Kono T."/>
            <person name="Mallez S."/>
            <person name="Zhang Y."/>
            <person name="Obille A."/>
            <person name="Becker A."/>
            <person name="Abrahante J.E."/>
            <person name="Garbe J."/>
            <person name="Badalamenti J.P."/>
            <person name="Herman A."/>
            <person name="Mangelson H."/>
            <person name="Liachko I."/>
            <person name="Sullivan S."/>
            <person name="Sone E.D."/>
            <person name="Koren S."/>
            <person name="Silverstein K.A.T."/>
            <person name="Beckman K.B."/>
            <person name="Gohl D.M."/>
        </authorList>
    </citation>
    <scope>NUCLEOTIDE SEQUENCE</scope>
    <source>
        <strain evidence="1">Duluth1</strain>
        <tissue evidence="1">Whole animal</tissue>
    </source>
</reference>
<proteinExistence type="predicted"/>
<name>A0A9D4MX25_DREPO</name>
<evidence type="ECO:0000313" key="2">
    <source>
        <dbReference type="Proteomes" id="UP000828390"/>
    </source>
</evidence>
<reference evidence="1" key="2">
    <citation type="submission" date="2020-11" db="EMBL/GenBank/DDBJ databases">
        <authorList>
            <person name="McCartney M.A."/>
            <person name="Auch B."/>
            <person name="Kono T."/>
            <person name="Mallez S."/>
            <person name="Becker A."/>
            <person name="Gohl D.M."/>
            <person name="Silverstein K.A.T."/>
            <person name="Koren S."/>
            <person name="Bechman K.B."/>
            <person name="Herman A."/>
            <person name="Abrahante J.E."/>
            <person name="Garbe J."/>
        </authorList>
    </citation>
    <scope>NUCLEOTIDE SEQUENCE</scope>
    <source>
        <strain evidence="1">Duluth1</strain>
        <tissue evidence="1">Whole animal</tissue>
    </source>
</reference>
<dbReference type="EMBL" id="JAIWYP010000001">
    <property type="protein sequence ID" value="KAH3883943.1"/>
    <property type="molecule type" value="Genomic_DNA"/>
</dbReference>
<keyword evidence="2" id="KW-1185">Reference proteome</keyword>
<protein>
    <submittedName>
        <fullName evidence="1">Uncharacterized protein</fullName>
    </submittedName>
</protein>
<organism evidence="1 2">
    <name type="scientific">Dreissena polymorpha</name>
    <name type="common">Zebra mussel</name>
    <name type="synonym">Mytilus polymorpha</name>
    <dbReference type="NCBI Taxonomy" id="45954"/>
    <lineage>
        <taxon>Eukaryota</taxon>
        <taxon>Metazoa</taxon>
        <taxon>Spiralia</taxon>
        <taxon>Lophotrochozoa</taxon>
        <taxon>Mollusca</taxon>
        <taxon>Bivalvia</taxon>
        <taxon>Autobranchia</taxon>
        <taxon>Heteroconchia</taxon>
        <taxon>Euheterodonta</taxon>
        <taxon>Imparidentia</taxon>
        <taxon>Neoheterodontei</taxon>
        <taxon>Myida</taxon>
        <taxon>Dreissenoidea</taxon>
        <taxon>Dreissenidae</taxon>
        <taxon>Dreissena</taxon>
    </lineage>
</organism>
<accession>A0A9D4MX25</accession>
<sequence length="87" mass="9284">MFYESDDVKLFAAKIHGRGDGKYKGGNITPRGALDGPYQKPAASSNIATQWAETQLPLRRTGPCFACDEPGHRKGAAGCSANSSNNR</sequence>
<evidence type="ECO:0000313" key="1">
    <source>
        <dbReference type="EMBL" id="KAH3883943.1"/>
    </source>
</evidence>
<gene>
    <name evidence="1" type="ORF">DPMN_007913</name>
</gene>
<dbReference type="AlphaFoldDB" id="A0A9D4MX25"/>
<comment type="caution">
    <text evidence="1">The sequence shown here is derived from an EMBL/GenBank/DDBJ whole genome shotgun (WGS) entry which is preliminary data.</text>
</comment>
<dbReference type="Proteomes" id="UP000828390">
    <property type="component" value="Unassembled WGS sequence"/>
</dbReference>